<sequence>MRKILFVLLAAMLVAMGTYAQKVNYGFKSGLNISTAHTGFQPGVYAGGFAEIKLNNHWTIQPELLYYRNRDKSPYYLQDTKQYKEKGTDYIAVPVMVKYYIKPKLYVEGGPEVNLITSAKETWEGHVSNATHTYNQLGLSGSVGVGYQLPLGFGVNARYSLGTQSRNSPVDIYNSTVKVGVSYTIPRK</sequence>
<dbReference type="Pfam" id="PF13568">
    <property type="entry name" value="OMP_b-brl_2"/>
    <property type="match status" value="1"/>
</dbReference>
<dbReference type="Proteomes" id="UP000659124">
    <property type="component" value="Unassembled WGS sequence"/>
</dbReference>
<reference evidence="3 4" key="1">
    <citation type="submission" date="2020-09" db="EMBL/GenBank/DDBJ databases">
        <title>Genome sequences of type strains of Chitinophaga qingshengii and Chitinophaga varians.</title>
        <authorList>
            <person name="Kittiwongwattana C."/>
        </authorList>
    </citation>
    <scope>NUCLEOTIDE SEQUENCE [LARGE SCALE GENOMIC DNA]</scope>
    <source>
        <strain evidence="3 4">JCM 30026</strain>
    </source>
</reference>
<dbReference type="InterPro" id="IPR025665">
    <property type="entry name" value="Beta-barrel_OMP_2"/>
</dbReference>
<feature type="signal peptide" evidence="1">
    <location>
        <begin position="1"/>
        <end position="20"/>
    </location>
</feature>
<protein>
    <submittedName>
        <fullName evidence="3">PorT family protein</fullName>
    </submittedName>
</protein>
<keyword evidence="1" id="KW-0732">Signal</keyword>
<evidence type="ECO:0000313" key="3">
    <source>
        <dbReference type="EMBL" id="MBC9930679.1"/>
    </source>
</evidence>
<evidence type="ECO:0000259" key="2">
    <source>
        <dbReference type="Pfam" id="PF13568"/>
    </source>
</evidence>
<proteinExistence type="predicted"/>
<comment type="caution">
    <text evidence="3">The sequence shown here is derived from an EMBL/GenBank/DDBJ whole genome shotgun (WGS) entry which is preliminary data.</text>
</comment>
<feature type="chain" id="PRO_5045754127" evidence="1">
    <location>
        <begin position="21"/>
        <end position="188"/>
    </location>
</feature>
<accession>A0ABR7TJQ4</accession>
<name>A0ABR7TJQ4_9BACT</name>
<dbReference type="RefSeq" id="WP_188087741.1">
    <property type="nucleotide sequence ID" value="NZ_JACVFC010000001.1"/>
</dbReference>
<evidence type="ECO:0000313" key="4">
    <source>
        <dbReference type="Proteomes" id="UP000659124"/>
    </source>
</evidence>
<dbReference type="SUPFAM" id="SSF56925">
    <property type="entry name" value="OMPA-like"/>
    <property type="match status" value="1"/>
</dbReference>
<organism evidence="3 4">
    <name type="scientific">Chitinophaga qingshengii</name>
    <dbReference type="NCBI Taxonomy" id="1569794"/>
    <lineage>
        <taxon>Bacteria</taxon>
        <taxon>Pseudomonadati</taxon>
        <taxon>Bacteroidota</taxon>
        <taxon>Chitinophagia</taxon>
        <taxon>Chitinophagales</taxon>
        <taxon>Chitinophagaceae</taxon>
        <taxon>Chitinophaga</taxon>
    </lineage>
</organism>
<feature type="domain" description="Outer membrane protein beta-barrel" evidence="2">
    <location>
        <begin position="20"/>
        <end position="162"/>
    </location>
</feature>
<dbReference type="InterPro" id="IPR011250">
    <property type="entry name" value="OMP/PagP_B-barrel"/>
</dbReference>
<evidence type="ECO:0000256" key="1">
    <source>
        <dbReference type="SAM" id="SignalP"/>
    </source>
</evidence>
<gene>
    <name evidence="3" type="ORF">ICL07_09865</name>
</gene>
<keyword evidence="4" id="KW-1185">Reference proteome</keyword>
<dbReference type="EMBL" id="JACVFC010000001">
    <property type="protein sequence ID" value="MBC9930679.1"/>
    <property type="molecule type" value="Genomic_DNA"/>
</dbReference>